<keyword evidence="3" id="KW-1185">Reference proteome</keyword>
<evidence type="ECO:0000256" key="1">
    <source>
        <dbReference type="SAM" id="SignalP"/>
    </source>
</evidence>
<gene>
    <name evidence="2" type="ORF">IE81DRAFT_242905</name>
</gene>
<sequence>MRASPISFLLSALLLCLAAVSVQAATCDNKCRERGLAAYIKAIVSHKKEDADAIPLKDPFARFEFSVIQWAWSIPDRRFCRRAPPDHAARSEHVGLQIFRDQVHPLQQSDRSRRVCAEHRPAQWRRSHHHHCYHHVCQLRRQEHPAHRHIHPISGSKVNMPPVFAVRHGKSRVVCASN</sequence>
<reference evidence="2 3" key="1">
    <citation type="journal article" date="2018" name="Mol. Biol. Evol.">
        <title>Broad Genomic Sampling Reveals a Smut Pathogenic Ancestry of the Fungal Clade Ustilaginomycotina.</title>
        <authorList>
            <person name="Kijpornyongpan T."/>
            <person name="Mondo S.J."/>
            <person name="Barry K."/>
            <person name="Sandor L."/>
            <person name="Lee J."/>
            <person name="Lipzen A."/>
            <person name="Pangilinan J."/>
            <person name="LaButti K."/>
            <person name="Hainaut M."/>
            <person name="Henrissat B."/>
            <person name="Grigoriev I.V."/>
            <person name="Spatafora J.W."/>
            <person name="Aime M.C."/>
        </authorList>
    </citation>
    <scope>NUCLEOTIDE SEQUENCE [LARGE SCALE GENOMIC DNA]</scope>
    <source>
        <strain evidence="2 3">MCA 4658</strain>
    </source>
</reference>
<dbReference type="GeneID" id="37033111"/>
<keyword evidence="1" id="KW-0732">Signal</keyword>
<dbReference type="Proteomes" id="UP000245783">
    <property type="component" value="Unassembled WGS sequence"/>
</dbReference>
<evidence type="ECO:0000313" key="3">
    <source>
        <dbReference type="Proteomes" id="UP000245783"/>
    </source>
</evidence>
<name>A0A316W4V0_9BASI</name>
<organism evidence="2 3">
    <name type="scientific">Ceraceosorus guamensis</name>
    <dbReference type="NCBI Taxonomy" id="1522189"/>
    <lineage>
        <taxon>Eukaryota</taxon>
        <taxon>Fungi</taxon>
        <taxon>Dikarya</taxon>
        <taxon>Basidiomycota</taxon>
        <taxon>Ustilaginomycotina</taxon>
        <taxon>Exobasidiomycetes</taxon>
        <taxon>Ceraceosorales</taxon>
        <taxon>Ceraceosoraceae</taxon>
        <taxon>Ceraceosorus</taxon>
    </lineage>
</organism>
<feature type="signal peptide" evidence="1">
    <location>
        <begin position="1"/>
        <end position="24"/>
    </location>
</feature>
<evidence type="ECO:0000313" key="2">
    <source>
        <dbReference type="EMBL" id="PWN44910.1"/>
    </source>
</evidence>
<feature type="chain" id="PRO_5016385389" evidence="1">
    <location>
        <begin position="25"/>
        <end position="178"/>
    </location>
</feature>
<dbReference type="OrthoDB" id="3363271at2759"/>
<accession>A0A316W4V0</accession>
<protein>
    <submittedName>
        <fullName evidence="2">Uncharacterized protein</fullName>
    </submittedName>
</protein>
<dbReference type="InParanoid" id="A0A316W4V0"/>
<dbReference type="EMBL" id="KZ819358">
    <property type="protein sequence ID" value="PWN44910.1"/>
    <property type="molecule type" value="Genomic_DNA"/>
</dbReference>
<proteinExistence type="predicted"/>
<dbReference type="RefSeq" id="XP_025372070.1">
    <property type="nucleotide sequence ID" value="XM_025511241.1"/>
</dbReference>
<dbReference type="AlphaFoldDB" id="A0A316W4V0"/>